<dbReference type="InterPro" id="IPR036412">
    <property type="entry name" value="HAD-like_sf"/>
</dbReference>
<dbReference type="AlphaFoldDB" id="A0ABD3D7H4"/>
<dbReference type="InterPro" id="IPR023214">
    <property type="entry name" value="HAD_sf"/>
</dbReference>
<gene>
    <name evidence="7" type="primary">TPS2_1</name>
    <name evidence="7" type="ORF">CASFOL_019240</name>
</gene>
<dbReference type="InterPro" id="IPR001830">
    <property type="entry name" value="Glyco_trans_20"/>
</dbReference>
<keyword evidence="4" id="KW-0328">Glycosyltransferase</keyword>
<dbReference type="InterPro" id="IPR003337">
    <property type="entry name" value="Trehalose_PPase"/>
</dbReference>
<dbReference type="Pfam" id="PF02358">
    <property type="entry name" value="Trehalose_PPase"/>
    <property type="match status" value="1"/>
</dbReference>
<dbReference type="FunFam" id="3.40.50.2000:FF:000046">
    <property type="entry name" value="alpha,alpha-trehalose-phosphate synthase [UDP-forming] 1"/>
    <property type="match status" value="1"/>
</dbReference>
<dbReference type="GO" id="GO:0005991">
    <property type="term" value="P:trehalose metabolic process"/>
    <property type="evidence" value="ECO:0007669"/>
    <property type="project" value="UniProtKB-ARBA"/>
</dbReference>
<organism evidence="7 8">
    <name type="scientific">Castilleja foliolosa</name>
    <dbReference type="NCBI Taxonomy" id="1961234"/>
    <lineage>
        <taxon>Eukaryota</taxon>
        <taxon>Viridiplantae</taxon>
        <taxon>Streptophyta</taxon>
        <taxon>Embryophyta</taxon>
        <taxon>Tracheophyta</taxon>
        <taxon>Spermatophyta</taxon>
        <taxon>Magnoliopsida</taxon>
        <taxon>eudicotyledons</taxon>
        <taxon>Gunneridae</taxon>
        <taxon>Pentapetalae</taxon>
        <taxon>asterids</taxon>
        <taxon>lamiids</taxon>
        <taxon>Lamiales</taxon>
        <taxon>Orobanchaceae</taxon>
        <taxon>Pedicularideae</taxon>
        <taxon>Castillejinae</taxon>
        <taxon>Castilleja</taxon>
    </lineage>
</organism>
<sequence length="926" mass="104533">MPGNKCNNNSQVPSTRVSRLLRERAQRELRRSNNGVPSLVDGNDISRGLELSDLDISGASYVEQYLEGAAQARNEGWDNRPDERPTRQRLLVVANRLPVSAVRRGEDSWSLEVSAGGLVSALLGVTEFETRWIGWAGVNVPDEIGQKALTRALAEKRCIPVFLDEETVHQYYNGYCNNILWPLFHYLGLPQEDRLATTRSFQSQFTAYKKANQMFADVVHKQYEEGDVVWCHDYHLMFLPKCLKEHNSEMKVGWFLHTPFPSSEIHRTLPSRSELLRAVLAADLVGFHTYDYARHFVSACTRILGLEGTPEGVEDQERLTRVAAFPIGIDSERFMRALEVPQVQEHIKELKERFTGRKVMLGVDRLDMIKGIPLKILAFEKFLEENPNWHDKVVLLQIAVPTRTDVPEYQKLTSQVHEIVGRINGRFGSLTAVPIHHLDCSLDFPALCALYAATDVALVTSLRDGMNLVSYEFVACQDSKRGVLILSEFAGAAQSLGAGAILVNPWNVTEVASAIGQALNMPAEEREKRHRHNFEHVATHTAQKWAELFVSELNDTVIEAHERIRKTPPQLVVSDAIKRYLQSKNRLLILGFNSTLTEPIETPGRRGDQIKEMELKLHPDLKVPLTMLCSDPNTTIVIISGSDRSVLDDNFGEYNMWLAAENGMFLRSTEGDWMTTMPELLNMDWVDSVKHIFEYFTERTPRSHFDHRETSLVWNYKYADVEFGRLQARDMLQHIWTGPMSNSSVDVVQGSHSVEVRAVGVTKGAAIDRILGEIVHSKAICTPIDCVLCIGHFLGKDEDVYTFFEPELTPDTLDLPRSKVTDAIKLSVEKRQSPKFPTGRSSSKLKSHQHGLNLEKKSSSGSSKRSSAENNNINNNNNSLNVLDMKKENYFSCTVGRTRTNARYLLNTSDDVVTFLKELSQAAFLN</sequence>
<dbReference type="Gene3D" id="3.40.50.2000">
    <property type="entry name" value="Glycogen Phosphorylase B"/>
    <property type="match status" value="2"/>
</dbReference>
<evidence type="ECO:0000256" key="2">
    <source>
        <dbReference type="ARBA" id="ARBA00006330"/>
    </source>
</evidence>
<keyword evidence="5" id="KW-0808">Transferase</keyword>
<dbReference type="CDD" id="cd01627">
    <property type="entry name" value="HAD_TPP"/>
    <property type="match status" value="1"/>
</dbReference>
<dbReference type="EMBL" id="JAVIJP010000026">
    <property type="protein sequence ID" value="KAL3636941.1"/>
    <property type="molecule type" value="Genomic_DNA"/>
</dbReference>
<dbReference type="NCBIfam" id="TIGR02400">
    <property type="entry name" value="trehalose_OtsA"/>
    <property type="match status" value="1"/>
</dbReference>
<proteinExistence type="inferred from homology"/>
<evidence type="ECO:0000313" key="7">
    <source>
        <dbReference type="EMBL" id="KAL3636941.1"/>
    </source>
</evidence>
<evidence type="ECO:0000256" key="4">
    <source>
        <dbReference type="ARBA" id="ARBA00022676"/>
    </source>
</evidence>
<comment type="similarity">
    <text evidence="1">In the N-terminal section; belongs to the glycosyltransferase 20 family.</text>
</comment>
<evidence type="ECO:0000256" key="1">
    <source>
        <dbReference type="ARBA" id="ARBA00005409"/>
    </source>
</evidence>
<dbReference type="PANTHER" id="PTHR10788">
    <property type="entry name" value="TREHALOSE-6-PHOSPHATE SYNTHASE"/>
    <property type="match status" value="1"/>
</dbReference>
<comment type="similarity">
    <text evidence="2">In the C-terminal section; belongs to the trehalose phosphatase family.</text>
</comment>
<keyword evidence="8" id="KW-1185">Reference proteome</keyword>
<comment type="caution">
    <text evidence="7">The sequence shown here is derived from an EMBL/GenBank/DDBJ whole genome shotgun (WGS) entry which is preliminary data.</text>
</comment>
<feature type="region of interest" description="Disordered" evidence="6">
    <location>
        <begin position="831"/>
        <end position="879"/>
    </location>
</feature>
<name>A0ABD3D7H4_9LAMI</name>
<evidence type="ECO:0000313" key="8">
    <source>
        <dbReference type="Proteomes" id="UP001632038"/>
    </source>
</evidence>
<accession>A0ABD3D7H4</accession>
<evidence type="ECO:0000256" key="6">
    <source>
        <dbReference type="SAM" id="MobiDB-lite"/>
    </source>
</evidence>
<dbReference type="SUPFAM" id="SSF56784">
    <property type="entry name" value="HAD-like"/>
    <property type="match status" value="1"/>
</dbReference>
<dbReference type="PANTHER" id="PTHR10788:SF130">
    <property type="entry name" value="ALPHA,ALPHA-TREHALOSE-PHOSPHATE SYNTHASE [UDP-FORMING] 1"/>
    <property type="match status" value="1"/>
</dbReference>
<dbReference type="EC" id="2.4.1.15" evidence="3"/>
<dbReference type="Gene3D" id="3.40.50.1000">
    <property type="entry name" value="HAD superfamily/HAD-like"/>
    <property type="match status" value="1"/>
</dbReference>
<feature type="compositionally biased region" description="Low complexity" evidence="6">
    <location>
        <begin position="859"/>
        <end position="879"/>
    </location>
</feature>
<dbReference type="SUPFAM" id="SSF53756">
    <property type="entry name" value="UDP-Glycosyltransferase/glycogen phosphorylase"/>
    <property type="match status" value="1"/>
</dbReference>
<dbReference type="Proteomes" id="UP001632038">
    <property type="component" value="Unassembled WGS sequence"/>
</dbReference>
<dbReference type="CDD" id="cd03788">
    <property type="entry name" value="GT20_TPS"/>
    <property type="match status" value="1"/>
</dbReference>
<dbReference type="GO" id="GO:0003825">
    <property type="term" value="F:alpha,alpha-trehalose-phosphate synthase (UDP-forming) activity"/>
    <property type="evidence" value="ECO:0007669"/>
    <property type="project" value="UniProtKB-EC"/>
</dbReference>
<protein>
    <recommendedName>
        <fullName evidence="3">alpha,alpha-trehalose-phosphate synthase (UDP-forming)</fullName>
        <ecNumber evidence="3">2.4.1.15</ecNumber>
    </recommendedName>
</protein>
<evidence type="ECO:0000256" key="3">
    <source>
        <dbReference type="ARBA" id="ARBA00012538"/>
    </source>
</evidence>
<dbReference type="FunFam" id="3.40.50.1000:FF:000100">
    <property type="entry name" value="Alpha,alpha-trehalose-phosphate synthase"/>
    <property type="match status" value="1"/>
</dbReference>
<reference evidence="8" key="1">
    <citation type="journal article" date="2024" name="IScience">
        <title>Strigolactones Initiate the Formation of Haustorium-like Structures in Castilleja.</title>
        <authorList>
            <person name="Buerger M."/>
            <person name="Peterson D."/>
            <person name="Chory J."/>
        </authorList>
    </citation>
    <scope>NUCLEOTIDE SEQUENCE [LARGE SCALE GENOMIC DNA]</scope>
</reference>
<dbReference type="InterPro" id="IPR012766">
    <property type="entry name" value="Trehalose_OtsA"/>
</dbReference>
<dbReference type="NCBIfam" id="NF011071">
    <property type="entry name" value="PRK14501.1"/>
    <property type="match status" value="1"/>
</dbReference>
<evidence type="ECO:0000256" key="5">
    <source>
        <dbReference type="ARBA" id="ARBA00022679"/>
    </source>
</evidence>
<dbReference type="FunFam" id="3.40.50.2000:FF:000039">
    <property type="entry name" value="alpha,alpha-trehalose-phosphate synthase [UDP-forming] 1-like"/>
    <property type="match status" value="1"/>
</dbReference>
<dbReference type="Pfam" id="PF00982">
    <property type="entry name" value="Glyco_transf_20"/>
    <property type="match status" value="1"/>
</dbReference>